<dbReference type="EMBL" id="LNIX01000036">
    <property type="protein sequence ID" value="OXA39979.1"/>
    <property type="molecule type" value="Genomic_DNA"/>
</dbReference>
<name>A0A226D424_FOLCA</name>
<feature type="transmembrane region" description="Helical" evidence="1">
    <location>
        <begin position="420"/>
        <end position="444"/>
    </location>
</feature>
<dbReference type="Proteomes" id="UP000198287">
    <property type="component" value="Unassembled WGS sequence"/>
</dbReference>
<organism evidence="2 3">
    <name type="scientific">Folsomia candida</name>
    <name type="common">Springtail</name>
    <dbReference type="NCBI Taxonomy" id="158441"/>
    <lineage>
        <taxon>Eukaryota</taxon>
        <taxon>Metazoa</taxon>
        <taxon>Ecdysozoa</taxon>
        <taxon>Arthropoda</taxon>
        <taxon>Hexapoda</taxon>
        <taxon>Collembola</taxon>
        <taxon>Entomobryomorpha</taxon>
        <taxon>Isotomoidea</taxon>
        <taxon>Isotomidae</taxon>
        <taxon>Proisotominae</taxon>
        <taxon>Folsomia</taxon>
    </lineage>
</organism>
<evidence type="ECO:0000313" key="2">
    <source>
        <dbReference type="EMBL" id="OXA39979.1"/>
    </source>
</evidence>
<comment type="caution">
    <text evidence="2">The sequence shown here is derived from an EMBL/GenBank/DDBJ whole genome shotgun (WGS) entry which is preliminary data.</text>
</comment>
<gene>
    <name evidence="2" type="ORF">Fcan01_25264</name>
</gene>
<sequence>MAELVALLTQIGDPPSGIHLHIVTDQHNLDTNFPEIEIPNTLYKISYWTHFLGSKVLIDLPSIQPHRIRLSSILSMLVVVAVSPQIEGLGKSQNRFLHIDKLLHGVNSARNLIMSSELRRKHVYGEQAPYYFRGPFTIFWLSDEIPDSEQNFPTKSFFTRNLGSKYGNPFVHTVVFMIKFQNHANQSADSNIIFFCAHCSITYSVKFITVGVIADRGSRFVWASKSMLRSGTFQSRLIETITIMAPVEFIVHRHSTFSFPFTSTCETSEMQPHPFERDFRAMGFYCGTNFSIRHLPIEDLSSTLTIPTIHDESYYSGSTEVITADYTFVTDIDEYNFITCWSRSKYEFEIFLIPFQTFLWISLIITASGIALLLTLYLRLIRAERLVSSWALFVASLAGQSYSLVGQVEKRLAIRIGLGTWFLLSVIFTQGYIGVLLNFVCALFSKISVDYFEDLAKPMCNYQNISNNLSPCPPHVWLNLSFYEEHAYRKLDQAEEFRLLSDVKDVTGILNRKGWLGEAGSDTFAKLLRGSGTFATTFFTALFSFAMERHPNMGLIRSPLLGLLSSFMTWADQIDTYEDLLAFNLMHPLEREFLPEGLSNVQTATQMDELYEKELLKCGRSVWVDATIQLRNKLNYLARHYYWIKFFMGKRPIMRRAKAIYLSNEGISKVGRRLRTFMESGCYKFKRQAFYSIGIASNMRNHTKSIVATMQRPDLFEPLNLSKAISAVFIIFSGMHLLSIVVHLVKTVYYYRRNVINFWTGLESSNCCMFFRCPKIELKVVSWESQ</sequence>
<keyword evidence="1" id="KW-0812">Transmembrane</keyword>
<evidence type="ECO:0000256" key="1">
    <source>
        <dbReference type="SAM" id="Phobius"/>
    </source>
</evidence>
<dbReference type="AlphaFoldDB" id="A0A226D424"/>
<feature type="transmembrane region" description="Helical" evidence="1">
    <location>
        <begin position="390"/>
        <end position="408"/>
    </location>
</feature>
<feature type="transmembrane region" description="Helical" evidence="1">
    <location>
        <begin position="724"/>
        <end position="745"/>
    </location>
</feature>
<keyword evidence="1" id="KW-1133">Transmembrane helix</keyword>
<keyword evidence="1" id="KW-0472">Membrane</keyword>
<feature type="transmembrane region" description="Helical" evidence="1">
    <location>
        <begin position="358"/>
        <end position="378"/>
    </location>
</feature>
<proteinExistence type="predicted"/>
<reference evidence="2 3" key="1">
    <citation type="submission" date="2015-12" db="EMBL/GenBank/DDBJ databases">
        <title>The genome of Folsomia candida.</title>
        <authorList>
            <person name="Faddeeva A."/>
            <person name="Derks M.F."/>
            <person name="Anvar Y."/>
            <person name="Smit S."/>
            <person name="Van Straalen N."/>
            <person name="Roelofs D."/>
        </authorList>
    </citation>
    <scope>NUCLEOTIDE SEQUENCE [LARGE SCALE GENOMIC DNA]</scope>
    <source>
        <strain evidence="2 3">VU population</strain>
        <tissue evidence="2">Whole body</tissue>
    </source>
</reference>
<keyword evidence="3" id="KW-1185">Reference proteome</keyword>
<evidence type="ECO:0000313" key="3">
    <source>
        <dbReference type="Proteomes" id="UP000198287"/>
    </source>
</evidence>
<accession>A0A226D424</accession>
<protein>
    <submittedName>
        <fullName evidence="2">Uncharacterized protein</fullName>
    </submittedName>
</protein>